<sequence length="53" mass="6205">MFFIKLVGFIQITAAENFRIRITEQFFAEQSTNRVIYRIADNCGSMCRIKSII</sequence>
<feature type="non-terminal residue" evidence="1">
    <location>
        <position position="53"/>
    </location>
</feature>
<gene>
    <name evidence="1" type="ORF">LTSEADE_3544</name>
</gene>
<organism evidence="1 2">
    <name type="scientific">Salmonella enterica subsp. enterica serovar Adelaide str. A4-669</name>
    <dbReference type="NCBI Taxonomy" id="913063"/>
    <lineage>
        <taxon>Bacteria</taxon>
        <taxon>Pseudomonadati</taxon>
        <taxon>Pseudomonadota</taxon>
        <taxon>Gammaproteobacteria</taxon>
        <taxon>Enterobacterales</taxon>
        <taxon>Enterobacteriaceae</taxon>
        <taxon>Salmonella</taxon>
    </lineage>
</organism>
<name>A0A6C8GKY1_SALET</name>
<reference evidence="1 2" key="1">
    <citation type="journal article" date="2011" name="BMC Genomics">
        <title>Genome sequencing reveals diversification of virulence factor content and possible host adaptation in distinct subpopulations of Salmonella enterica.</title>
        <authorList>
            <person name="den Bakker H.C."/>
            <person name="Moreno Switt A.I."/>
            <person name="Govoni G."/>
            <person name="Cummings C.A."/>
            <person name="Ranieri M.L."/>
            <person name="Degoricija L."/>
            <person name="Hoelzer K."/>
            <person name="Rodriguez-Rivera L.D."/>
            <person name="Brown S."/>
            <person name="Bolchacova E."/>
            <person name="Furtado M.R."/>
            <person name="Wiedmann M."/>
        </authorList>
    </citation>
    <scope>NUCLEOTIDE SEQUENCE [LARGE SCALE GENOMIC DNA]</scope>
    <source>
        <strain evidence="1 2">A4-669</strain>
    </source>
</reference>
<protein>
    <submittedName>
        <fullName evidence="1">Uncharacterized protein</fullName>
    </submittedName>
</protein>
<dbReference type="Proteomes" id="UP000004906">
    <property type="component" value="Unassembled WGS sequence"/>
</dbReference>
<proteinExistence type="predicted"/>
<accession>A0A6C8GKY1</accession>
<dbReference type="EMBL" id="AFCI01001182">
    <property type="protein sequence ID" value="EHC34262.1"/>
    <property type="molecule type" value="Genomic_DNA"/>
</dbReference>
<evidence type="ECO:0000313" key="2">
    <source>
        <dbReference type="Proteomes" id="UP000004906"/>
    </source>
</evidence>
<evidence type="ECO:0000313" key="1">
    <source>
        <dbReference type="EMBL" id="EHC34262.1"/>
    </source>
</evidence>
<dbReference type="AlphaFoldDB" id="A0A6C8GKY1"/>
<comment type="caution">
    <text evidence="1">The sequence shown here is derived from an EMBL/GenBank/DDBJ whole genome shotgun (WGS) entry which is preliminary data.</text>
</comment>